<dbReference type="Proteomes" id="UP000249340">
    <property type="component" value="Chromosome"/>
</dbReference>
<dbReference type="SUPFAM" id="SSF54909">
    <property type="entry name" value="Dimeric alpha+beta barrel"/>
    <property type="match status" value="1"/>
</dbReference>
<dbReference type="AlphaFoldDB" id="A0A345SX34"/>
<dbReference type="Gene3D" id="3.30.70.100">
    <property type="match status" value="1"/>
</dbReference>
<dbReference type="InterPro" id="IPR011008">
    <property type="entry name" value="Dimeric_a/b-barrel"/>
</dbReference>
<evidence type="ECO:0000259" key="1">
    <source>
        <dbReference type="PROSITE" id="PS51725"/>
    </source>
</evidence>
<dbReference type="KEGG" id="stri:C7M71_013420"/>
<dbReference type="RefSeq" id="WP_111489238.1">
    <property type="nucleotide sequence ID" value="NZ_CP031264.1"/>
</dbReference>
<evidence type="ECO:0000313" key="3">
    <source>
        <dbReference type="Proteomes" id="UP000249340"/>
    </source>
</evidence>
<dbReference type="Pfam" id="PF03992">
    <property type="entry name" value="ABM"/>
    <property type="match status" value="1"/>
</dbReference>
<keyword evidence="3" id="KW-1185">Reference proteome</keyword>
<evidence type="ECO:0000313" key="2">
    <source>
        <dbReference type="EMBL" id="AXI78289.1"/>
    </source>
</evidence>
<dbReference type="InterPro" id="IPR007138">
    <property type="entry name" value="ABM_dom"/>
</dbReference>
<protein>
    <submittedName>
        <fullName evidence="2">Antibiotic biosynthesis monooxygenase</fullName>
    </submittedName>
</protein>
<dbReference type="OrthoDB" id="3695636at2"/>
<feature type="domain" description="ABM" evidence="1">
    <location>
        <begin position="5"/>
        <end position="95"/>
    </location>
</feature>
<keyword evidence="2" id="KW-0503">Monooxygenase</keyword>
<dbReference type="EMBL" id="CP031264">
    <property type="protein sequence ID" value="AXI78289.1"/>
    <property type="molecule type" value="Genomic_DNA"/>
</dbReference>
<name>A0A345SX34_9ACTN</name>
<proteinExistence type="predicted"/>
<dbReference type="PROSITE" id="PS51725">
    <property type="entry name" value="ABM"/>
    <property type="match status" value="1"/>
</dbReference>
<sequence>MSSGFGLIVRFELRGDDSAAAFDELVSRTLAGITAHEPGTLAYVVHTVPDEPNVRIFYELYADRAAFEAHEQQPHTKHFLAEREQYLSGVQVTALRVQAGKGPVSA</sequence>
<organism evidence="2 3">
    <name type="scientific">Peterkaempfera bronchialis</name>
    <dbReference type="NCBI Taxonomy" id="2126346"/>
    <lineage>
        <taxon>Bacteria</taxon>
        <taxon>Bacillati</taxon>
        <taxon>Actinomycetota</taxon>
        <taxon>Actinomycetes</taxon>
        <taxon>Kitasatosporales</taxon>
        <taxon>Streptomycetaceae</taxon>
        <taxon>Peterkaempfera</taxon>
    </lineage>
</organism>
<dbReference type="GO" id="GO:0004497">
    <property type="term" value="F:monooxygenase activity"/>
    <property type="evidence" value="ECO:0007669"/>
    <property type="project" value="UniProtKB-KW"/>
</dbReference>
<accession>A0A345SX34</accession>
<keyword evidence="2" id="KW-0560">Oxidoreductase</keyword>
<gene>
    <name evidence="2" type="ORF">C7M71_013420</name>
</gene>
<reference evidence="3" key="1">
    <citation type="submission" date="2018-07" db="EMBL/GenBank/DDBJ databases">
        <title>Streptacidiphilus bronchialis DSM 106435 chromosome.</title>
        <authorList>
            <person name="Batra D."/>
            <person name="Gulvik C.A."/>
        </authorList>
    </citation>
    <scope>NUCLEOTIDE SEQUENCE [LARGE SCALE GENOMIC DNA]</scope>
    <source>
        <strain evidence="3">DSM 106435</strain>
    </source>
</reference>